<dbReference type="CDD" id="cd04211">
    <property type="entry name" value="Cupredoxin_like_2"/>
    <property type="match status" value="1"/>
</dbReference>
<evidence type="ECO:0000256" key="3">
    <source>
        <dbReference type="SAM" id="SignalP"/>
    </source>
</evidence>
<name>A7HPY8_PARL1</name>
<dbReference type="RefSeq" id="WP_011995262.1">
    <property type="nucleotide sequence ID" value="NC_009719.1"/>
</dbReference>
<dbReference type="eggNOG" id="COG4454">
    <property type="taxonomic scope" value="Bacteria"/>
</dbReference>
<feature type="chain" id="PRO_5002708123" evidence="3">
    <location>
        <begin position="25"/>
        <end position="189"/>
    </location>
</feature>
<reference evidence="5 6" key="1">
    <citation type="journal article" date="2011" name="Stand. Genomic Sci.">
        <title>Complete genome sequence of Parvibaculum lavamentivorans type strain (DS-1(T)).</title>
        <authorList>
            <person name="Schleheck D."/>
            <person name="Weiss M."/>
            <person name="Pitluck S."/>
            <person name="Bruce D."/>
            <person name="Land M.L."/>
            <person name="Han S."/>
            <person name="Saunders E."/>
            <person name="Tapia R."/>
            <person name="Detter C."/>
            <person name="Brettin T."/>
            <person name="Han J."/>
            <person name="Woyke T."/>
            <person name="Goodwin L."/>
            <person name="Pennacchio L."/>
            <person name="Nolan M."/>
            <person name="Cook A.M."/>
            <person name="Kjelleberg S."/>
            <person name="Thomas T."/>
        </authorList>
    </citation>
    <scope>NUCLEOTIDE SEQUENCE [LARGE SCALE GENOMIC DNA]</scope>
    <source>
        <strain evidence="6">DS-1 / DSM 13023 / NCIMB 13966</strain>
    </source>
</reference>
<dbReference type="Proteomes" id="UP000006377">
    <property type="component" value="Chromosome"/>
</dbReference>
<dbReference type="EMBL" id="CP000774">
    <property type="protein sequence ID" value="ABS61971.1"/>
    <property type="molecule type" value="Genomic_DNA"/>
</dbReference>
<gene>
    <name evidence="5" type="ordered locus">Plav_0348</name>
</gene>
<keyword evidence="2" id="KW-0186">Copper</keyword>
<evidence type="ECO:0000313" key="6">
    <source>
        <dbReference type="Proteomes" id="UP000006377"/>
    </source>
</evidence>
<dbReference type="HOGENOM" id="CLU_102172_1_0_5"/>
<keyword evidence="6" id="KW-1185">Reference proteome</keyword>
<dbReference type="PANTHER" id="PTHR38439:SF3">
    <property type="entry name" value="COPPER-RESISTANT CUPROPROTEIN COPI"/>
    <property type="match status" value="1"/>
</dbReference>
<dbReference type="InterPro" id="IPR050845">
    <property type="entry name" value="Cu-binding_ET"/>
</dbReference>
<dbReference type="STRING" id="402881.Plav_0348"/>
<dbReference type="Gene3D" id="2.60.40.420">
    <property type="entry name" value="Cupredoxins - blue copper proteins"/>
    <property type="match status" value="1"/>
</dbReference>
<sequence length="189" mass="20211">MKHAIRKSLLMAAAFGLLTGPVIAAGTGHDHGSMPGMTGDMTDMMGEMDRQMADTSAFGHKDSAAKATRTVEIEASDIKFDTAGLTFEAGETVRFVVVNNGEQPHEFTIGDADYQETARRMMTHMTEMGMDPVAPEHAAMHAPAGNTVTLDIGETKEIVWTFTKAGTFEFSCNIPGHSEVGMKGTIAVN</sequence>
<dbReference type="InterPro" id="IPR000923">
    <property type="entry name" value="BlueCu_1"/>
</dbReference>
<evidence type="ECO:0000256" key="2">
    <source>
        <dbReference type="ARBA" id="ARBA00023008"/>
    </source>
</evidence>
<dbReference type="GO" id="GO:0005507">
    <property type="term" value="F:copper ion binding"/>
    <property type="evidence" value="ECO:0007669"/>
    <property type="project" value="InterPro"/>
</dbReference>
<dbReference type="GO" id="GO:0009055">
    <property type="term" value="F:electron transfer activity"/>
    <property type="evidence" value="ECO:0007669"/>
    <property type="project" value="InterPro"/>
</dbReference>
<keyword evidence="1" id="KW-0479">Metal-binding</keyword>
<dbReference type="OrthoDB" id="9816061at2"/>
<dbReference type="AlphaFoldDB" id="A7HPY8"/>
<dbReference type="Pfam" id="PF00127">
    <property type="entry name" value="Copper-bind"/>
    <property type="match status" value="1"/>
</dbReference>
<protein>
    <submittedName>
        <fullName evidence="5">Blue (Type 1) copper domain protein</fullName>
    </submittedName>
</protein>
<dbReference type="SUPFAM" id="SSF49503">
    <property type="entry name" value="Cupredoxins"/>
    <property type="match status" value="1"/>
</dbReference>
<evidence type="ECO:0000256" key="1">
    <source>
        <dbReference type="ARBA" id="ARBA00022723"/>
    </source>
</evidence>
<proteinExistence type="predicted"/>
<organism evidence="5 6">
    <name type="scientific">Parvibaculum lavamentivorans (strain DS-1 / DSM 13023 / NCIMB 13966)</name>
    <dbReference type="NCBI Taxonomy" id="402881"/>
    <lineage>
        <taxon>Bacteria</taxon>
        <taxon>Pseudomonadati</taxon>
        <taxon>Pseudomonadota</taxon>
        <taxon>Alphaproteobacteria</taxon>
        <taxon>Hyphomicrobiales</taxon>
        <taxon>Parvibaculaceae</taxon>
        <taxon>Parvibaculum</taxon>
    </lineage>
</organism>
<dbReference type="InterPro" id="IPR008972">
    <property type="entry name" value="Cupredoxin"/>
</dbReference>
<accession>A7HPY8</accession>
<keyword evidence="3" id="KW-0732">Signal</keyword>
<evidence type="ECO:0000259" key="4">
    <source>
        <dbReference type="Pfam" id="PF00127"/>
    </source>
</evidence>
<dbReference type="PANTHER" id="PTHR38439">
    <property type="entry name" value="AURACYANIN-B"/>
    <property type="match status" value="1"/>
</dbReference>
<evidence type="ECO:0000313" key="5">
    <source>
        <dbReference type="EMBL" id="ABS61971.1"/>
    </source>
</evidence>
<dbReference type="KEGG" id="pla:Plav_0348"/>
<feature type="signal peptide" evidence="3">
    <location>
        <begin position="1"/>
        <end position="24"/>
    </location>
</feature>
<feature type="domain" description="Blue (type 1) copper" evidence="4">
    <location>
        <begin position="70"/>
        <end position="189"/>
    </location>
</feature>